<feature type="transmembrane region" description="Helical" evidence="9">
    <location>
        <begin position="209"/>
        <end position="229"/>
    </location>
</feature>
<evidence type="ECO:0000256" key="1">
    <source>
        <dbReference type="ARBA" id="ARBA00002442"/>
    </source>
</evidence>
<organism evidence="11 12">
    <name type="scientific">Devosia epidermidihirudinis</name>
    <dbReference type="NCBI Taxonomy" id="1293439"/>
    <lineage>
        <taxon>Bacteria</taxon>
        <taxon>Pseudomonadati</taxon>
        <taxon>Pseudomonadota</taxon>
        <taxon>Alphaproteobacteria</taxon>
        <taxon>Hyphomicrobiales</taxon>
        <taxon>Devosiaceae</taxon>
        <taxon>Devosia</taxon>
    </lineage>
</organism>
<dbReference type="PANTHER" id="PTHR30071">
    <property type="entry name" value="HEME EXPORTER PROTEIN C"/>
    <property type="match status" value="1"/>
</dbReference>
<accession>A0A0F5Q2H8</accession>
<evidence type="ECO:0000256" key="3">
    <source>
        <dbReference type="ARBA" id="ARBA00005840"/>
    </source>
</evidence>
<proteinExistence type="inferred from homology"/>
<name>A0A0F5Q2H8_9HYPH</name>
<evidence type="ECO:0000256" key="9">
    <source>
        <dbReference type="RuleBase" id="RU364092"/>
    </source>
</evidence>
<protein>
    <recommendedName>
        <fullName evidence="4 9">Heme exporter protein C</fullName>
    </recommendedName>
    <alternativeName>
        <fullName evidence="9">Cytochrome c-type biogenesis protein</fullName>
    </alternativeName>
</protein>
<dbReference type="PANTHER" id="PTHR30071:SF1">
    <property type="entry name" value="CYTOCHROME B_B6 PROTEIN-RELATED"/>
    <property type="match status" value="1"/>
</dbReference>
<dbReference type="InterPro" id="IPR003557">
    <property type="entry name" value="Cyt_c_biogenesis_CcmC"/>
</dbReference>
<dbReference type="Proteomes" id="UP000033411">
    <property type="component" value="Unassembled WGS sequence"/>
</dbReference>
<comment type="caution">
    <text evidence="11">The sequence shown here is derived from an EMBL/GenBank/DDBJ whole genome shotgun (WGS) entry which is preliminary data.</text>
</comment>
<evidence type="ECO:0000313" key="12">
    <source>
        <dbReference type="Proteomes" id="UP000033411"/>
    </source>
</evidence>
<reference evidence="11 12" key="1">
    <citation type="submission" date="2015-03" db="EMBL/GenBank/DDBJ databases">
        <authorList>
            <person name="Lepp D."/>
            <person name="Hassan Y.I."/>
            <person name="Li X.-Z."/>
            <person name="Zhou T."/>
        </authorList>
    </citation>
    <scope>NUCLEOTIDE SEQUENCE [LARGE SCALE GENOMIC DNA]</scope>
    <source>
        <strain evidence="11 12">E84</strain>
    </source>
</reference>
<keyword evidence="7 9" id="KW-1133">Transmembrane helix</keyword>
<feature type="transmembrane region" description="Helical" evidence="9">
    <location>
        <begin position="73"/>
        <end position="92"/>
    </location>
</feature>
<keyword evidence="6 9" id="KW-0201">Cytochrome c-type biogenesis</keyword>
<dbReference type="NCBIfam" id="TIGR01191">
    <property type="entry name" value="ccmC"/>
    <property type="match status" value="1"/>
</dbReference>
<dbReference type="GO" id="GO:0017004">
    <property type="term" value="P:cytochrome complex assembly"/>
    <property type="evidence" value="ECO:0007669"/>
    <property type="project" value="UniProtKB-KW"/>
</dbReference>
<dbReference type="EMBL" id="LANJ01000047">
    <property type="protein sequence ID" value="KKC35113.1"/>
    <property type="molecule type" value="Genomic_DNA"/>
</dbReference>
<dbReference type="InterPro" id="IPR002541">
    <property type="entry name" value="Cyt_c_assembly"/>
</dbReference>
<sequence>MSIETTPKQSWWNRIANPGQFVAWTGRLLWPLTILTAALFVIGLWLVFFQSPGSTPNVGTTLRILYIHVPNAWLSQFVYGIMAVSALGTLVWRHPMADVSMKAAAPLGALFTLLALFTGSLWGRPAWGTFWEWDGRMTSTLVLLFIYLGIVALWRAFDDQLRAARVIAVFTLVGAINIPIIKFSVDWWSTLHQPASVLRADGPRMPPEILTPLLVMFFAFTFLFLTLHLKAMHTEIKRRRVMTMQRRAAQGAES</sequence>
<feature type="transmembrane region" description="Helical" evidence="9">
    <location>
        <begin position="28"/>
        <end position="48"/>
    </location>
</feature>
<evidence type="ECO:0000313" key="11">
    <source>
        <dbReference type="EMBL" id="KKC35113.1"/>
    </source>
</evidence>
<dbReference type="STRING" id="1293439.WH87_18400"/>
<dbReference type="PRINTS" id="PR01386">
    <property type="entry name" value="CCMCBIOGNSIS"/>
</dbReference>
<keyword evidence="9" id="KW-0997">Cell inner membrane</keyword>
<evidence type="ECO:0000256" key="6">
    <source>
        <dbReference type="ARBA" id="ARBA00022748"/>
    </source>
</evidence>
<dbReference type="GO" id="GO:0020037">
    <property type="term" value="F:heme binding"/>
    <property type="evidence" value="ECO:0007669"/>
    <property type="project" value="InterPro"/>
</dbReference>
<evidence type="ECO:0000259" key="10">
    <source>
        <dbReference type="Pfam" id="PF01578"/>
    </source>
</evidence>
<evidence type="ECO:0000256" key="7">
    <source>
        <dbReference type="ARBA" id="ARBA00022989"/>
    </source>
</evidence>
<feature type="transmembrane region" description="Helical" evidence="9">
    <location>
        <begin position="135"/>
        <end position="154"/>
    </location>
</feature>
<evidence type="ECO:0000256" key="5">
    <source>
        <dbReference type="ARBA" id="ARBA00022692"/>
    </source>
</evidence>
<dbReference type="GO" id="GO:0015232">
    <property type="term" value="F:heme transmembrane transporter activity"/>
    <property type="evidence" value="ECO:0007669"/>
    <property type="project" value="InterPro"/>
</dbReference>
<comment type="similarity">
    <text evidence="3 9">Belongs to the CcmC/CycZ/HelC family.</text>
</comment>
<dbReference type="PATRIC" id="fig|1293439.3.peg.3753"/>
<dbReference type="InterPro" id="IPR045062">
    <property type="entry name" value="Cyt_c_biogenesis_CcsA/CcmC"/>
</dbReference>
<evidence type="ECO:0000256" key="2">
    <source>
        <dbReference type="ARBA" id="ARBA00004141"/>
    </source>
</evidence>
<comment type="function">
    <text evidence="1 9">Required for the export of heme to the periplasm for the biogenesis of c-type cytochromes.</text>
</comment>
<dbReference type="GO" id="GO:0005886">
    <property type="term" value="C:plasma membrane"/>
    <property type="evidence" value="ECO:0007669"/>
    <property type="project" value="UniProtKB-SubCell"/>
</dbReference>
<dbReference type="RefSeq" id="WP_046139580.1">
    <property type="nucleotide sequence ID" value="NZ_LANJ01000047.1"/>
</dbReference>
<dbReference type="AlphaFoldDB" id="A0A0F5Q2H8"/>
<feature type="transmembrane region" description="Helical" evidence="9">
    <location>
        <begin position="166"/>
        <end position="189"/>
    </location>
</feature>
<keyword evidence="8 9" id="KW-0472">Membrane</keyword>
<dbReference type="OrthoDB" id="9778550at2"/>
<feature type="domain" description="Cytochrome c assembly protein" evidence="10">
    <location>
        <begin position="21"/>
        <end position="192"/>
    </location>
</feature>
<keyword evidence="9" id="KW-0813">Transport</keyword>
<gene>
    <name evidence="9" type="primary">ccmC</name>
    <name evidence="11" type="ORF">WH87_18400</name>
</gene>
<keyword evidence="12" id="KW-1185">Reference proteome</keyword>
<evidence type="ECO:0000256" key="4">
    <source>
        <dbReference type="ARBA" id="ARBA00016463"/>
    </source>
</evidence>
<feature type="transmembrane region" description="Helical" evidence="9">
    <location>
        <begin position="104"/>
        <end position="123"/>
    </location>
</feature>
<keyword evidence="9" id="KW-1003">Cell membrane</keyword>
<comment type="subcellular location">
    <subcellularLocation>
        <location evidence="9">Cell inner membrane</location>
    </subcellularLocation>
    <subcellularLocation>
        <location evidence="2">Membrane</location>
        <topology evidence="2">Multi-pass membrane protein</topology>
    </subcellularLocation>
</comment>
<dbReference type="Pfam" id="PF01578">
    <property type="entry name" value="Cytochrom_C_asm"/>
    <property type="match status" value="1"/>
</dbReference>
<keyword evidence="5 9" id="KW-0812">Transmembrane</keyword>
<evidence type="ECO:0000256" key="8">
    <source>
        <dbReference type="ARBA" id="ARBA00023136"/>
    </source>
</evidence>